<evidence type="ECO:0000256" key="11">
    <source>
        <dbReference type="SAM" id="Phobius"/>
    </source>
</evidence>
<dbReference type="GO" id="GO:0005886">
    <property type="term" value="C:plasma membrane"/>
    <property type="evidence" value="ECO:0007669"/>
    <property type="project" value="UniProtKB-SubCell"/>
</dbReference>
<dbReference type="InterPro" id="IPR000390">
    <property type="entry name" value="Small_drug/metabolite_transptr"/>
</dbReference>
<evidence type="ECO:0000256" key="7">
    <source>
        <dbReference type="ARBA" id="ARBA00022985"/>
    </source>
</evidence>
<evidence type="ECO:0000256" key="4">
    <source>
        <dbReference type="ARBA" id="ARBA00022519"/>
    </source>
</evidence>
<dbReference type="SUPFAM" id="SSF103481">
    <property type="entry name" value="Multidrug resistance efflux transporter EmrE"/>
    <property type="match status" value="1"/>
</dbReference>
<keyword evidence="6 11" id="KW-0812">Transmembrane</keyword>
<evidence type="ECO:0000256" key="1">
    <source>
        <dbReference type="ARBA" id="ARBA00004651"/>
    </source>
</evidence>
<dbReference type="STRING" id="1041930.Mtc_0192"/>
<keyword evidence="2" id="KW-1003">Cell membrane</keyword>
<proteinExistence type="predicted"/>
<evidence type="ECO:0000256" key="10">
    <source>
        <dbReference type="ARBA" id="ARBA00023136"/>
    </source>
</evidence>
<keyword evidence="4" id="KW-0997">Cell inner membrane</keyword>
<evidence type="ECO:0000313" key="13">
    <source>
        <dbReference type="EMBL" id="AFC98963.1"/>
    </source>
</evidence>
<dbReference type="PANTHER" id="PTHR30561:SF9">
    <property type="entry name" value="4-AMINO-4-DEOXY-L-ARABINOSE-PHOSPHOUNDECAPRENOL FLIPPASE SUBUNIT ARNF-RELATED"/>
    <property type="match status" value="1"/>
</dbReference>
<dbReference type="EMBL" id="CP003243">
    <property type="protein sequence ID" value="AFC98963.1"/>
    <property type="molecule type" value="Genomic_DNA"/>
</dbReference>
<evidence type="ECO:0000259" key="12">
    <source>
        <dbReference type="Pfam" id="PF00892"/>
    </source>
</evidence>
<keyword evidence="5" id="KW-0441">Lipid A biosynthesis</keyword>
<dbReference type="Gene3D" id="1.10.3730.20">
    <property type="match status" value="1"/>
</dbReference>
<accession>H8I8B0</accession>
<dbReference type="HOGENOM" id="CLU_131462_2_3_2"/>
<feature type="domain" description="EamA" evidence="12">
    <location>
        <begin position="52"/>
        <end position="118"/>
    </location>
</feature>
<evidence type="ECO:0000256" key="3">
    <source>
        <dbReference type="ARBA" id="ARBA00022516"/>
    </source>
</evidence>
<evidence type="ECO:0000256" key="2">
    <source>
        <dbReference type="ARBA" id="ARBA00022475"/>
    </source>
</evidence>
<keyword evidence="10 11" id="KW-0472">Membrane</keyword>
<dbReference type="Proteomes" id="UP000005233">
    <property type="component" value="Chromosome"/>
</dbReference>
<reference evidence="13 14" key="1">
    <citation type="journal article" date="2012" name="J. Bacteriol.">
        <title>Complete genome sequence of a thermophilic methanogen, Methanocella conradii HZ254, isolated from Chinese rice field soil.</title>
        <authorList>
            <person name="Lu Z."/>
            <person name="Lu Y."/>
        </authorList>
    </citation>
    <scope>NUCLEOTIDE SEQUENCE [LARGE SCALE GENOMIC DNA]</scope>
    <source>
        <strain evidence="14">DSM 24694 / JCM 17849 / CGMCC 1.5162 / HZ254</strain>
    </source>
</reference>
<gene>
    <name evidence="13" type="ordered locus">Mtc_0192</name>
</gene>
<organism evidence="13 14">
    <name type="scientific">Methanocella conradii (strain DSM 24694 / JCM 17849 / CGMCC 1.5162 / HZ254)</name>
    <dbReference type="NCBI Taxonomy" id="1041930"/>
    <lineage>
        <taxon>Archaea</taxon>
        <taxon>Methanobacteriati</taxon>
        <taxon>Methanobacteriota</taxon>
        <taxon>Stenosarchaea group</taxon>
        <taxon>Methanomicrobia</taxon>
        <taxon>Methanocellales</taxon>
        <taxon>Methanocellaceae</taxon>
        <taxon>Methanocella</taxon>
    </lineage>
</organism>
<feature type="transmembrane region" description="Helical" evidence="11">
    <location>
        <begin position="48"/>
        <end position="68"/>
    </location>
</feature>
<dbReference type="InterPro" id="IPR000620">
    <property type="entry name" value="EamA_dom"/>
</dbReference>
<evidence type="ECO:0000256" key="9">
    <source>
        <dbReference type="ARBA" id="ARBA00023098"/>
    </source>
</evidence>
<dbReference type="AlphaFoldDB" id="H8I8B0"/>
<comment type="subcellular location">
    <subcellularLocation>
        <location evidence="1">Cell membrane</location>
        <topology evidence="1">Multi-pass membrane protein</topology>
    </subcellularLocation>
</comment>
<dbReference type="Pfam" id="PF00892">
    <property type="entry name" value="EamA"/>
    <property type="match status" value="1"/>
</dbReference>
<keyword evidence="14" id="KW-1185">Reference proteome</keyword>
<name>H8I8B0_METCZ</name>
<evidence type="ECO:0000256" key="5">
    <source>
        <dbReference type="ARBA" id="ARBA00022556"/>
    </source>
</evidence>
<dbReference type="GO" id="GO:0006629">
    <property type="term" value="P:lipid metabolic process"/>
    <property type="evidence" value="ECO:0007669"/>
    <property type="project" value="UniProtKB-KW"/>
</dbReference>
<feature type="transmembrane region" description="Helical" evidence="11">
    <location>
        <begin position="75"/>
        <end position="95"/>
    </location>
</feature>
<feature type="transmembrane region" description="Helical" evidence="11">
    <location>
        <begin position="101"/>
        <end position="118"/>
    </location>
</feature>
<protein>
    <submittedName>
        <fullName evidence="13">EamA-like transporter family</fullName>
    </submittedName>
</protein>
<evidence type="ECO:0000256" key="6">
    <source>
        <dbReference type="ARBA" id="ARBA00022692"/>
    </source>
</evidence>
<dbReference type="eggNOG" id="arCOG13210">
    <property type="taxonomic scope" value="Archaea"/>
</dbReference>
<dbReference type="PANTHER" id="PTHR30561">
    <property type="entry name" value="SMR FAMILY PROTON-DEPENDENT DRUG EFFLUX TRANSPORTER SUGE"/>
    <property type="match status" value="1"/>
</dbReference>
<keyword evidence="3" id="KW-0444">Lipid biosynthesis</keyword>
<dbReference type="KEGG" id="mez:Mtc_0192"/>
<sequence length="121" mass="13277">MHMNVVVELAISSLLAAAGQVAWRLGMKSAGTFDSYDLNTLLHVFTNWQVDLGLVLYGLSTLFWLSALSKKDLSYVYPFVAGTYILVLLLSYFVLKENFGLDRVFGAALVLTGLIIIVRGG</sequence>
<keyword evidence="8 11" id="KW-1133">Transmembrane helix</keyword>
<evidence type="ECO:0000313" key="14">
    <source>
        <dbReference type="Proteomes" id="UP000005233"/>
    </source>
</evidence>
<dbReference type="GO" id="GO:0022857">
    <property type="term" value="F:transmembrane transporter activity"/>
    <property type="evidence" value="ECO:0007669"/>
    <property type="project" value="InterPro"/>
</dbReference>
<evidence type="ECO:0000256" key="8">
    <source>
        <dbReference type="ARBA" id="ARBA00022989"/>
    </source>
</evidence>
<keyword evidence="7" id="KW-0448">Lipopolysaccharide biosynthesis</keyword>
<keyword evidence="9" id="KW-0443">Lipid metabolism</keyword>
<dbReference type="InterPro" id="IPR037185">
    <property type="entry name" value="EmrE-like"/>
</dbReference>